<sequence>MRAVPGDPLLEPGQTARRWIQQQLNVSKLNKVHRHLWFAGRQGNIRQLHAQRMLGRHIVVTERADMHLVWHDSIIFMKPLPDCLLNWGFWSQHICAGDTEDEEKKGQQEVEEEEVETDGGRNNGNTRDLYPDACGFLYTYTKLIRSVNDLEVARASGLISRSVEWSSWAAFVRRFQKANIDPFCYPKSLNRRWWYGELRLNRLDIIYRLMMRQMRGYHYRCRRYKNFLEGNFAWVAVVLGYAVTILTAMQVVLTLPSNQVPQSFATASWGFSVACIIASMLLLFVILVFTLLLIVTNVTITLRNEKKMESQRGKGAC</sequence>
<protein>
    <submittedName>
        <fullName evidence="3">Uncharacterized protein</fullName>
    </submittedName>
</protein>
<dbReference type="AlphaFoldDB" id="A0A9P8IJQ5"/>
<gene>
    <name evidence="3" type="ORF">GP486_007073</name>
</gene>
<dbReference type="Proteomes" id="UP000750711">
    <property type="component" value="Unassembled WGS sequence"/>
</dbReference>
<organism evidence="3 4">
    <name type="scientific">Trichoglossum hirsutum</name>
    <dbReference type="NCBI Taxonomy" id="265104"/>
    <lineage>
        <taxon>Eukaryota</taxon>
        <taxon>Fungi</taxon>
        <taxon>Dikarya</taxon>
        <taxon>Ascomycota</taxon>
        <taxon>Pezizomycotina</taxon>
        <taxon>Geoglossomycetes</taxon>
        <taxon>Geoglossales</taxon>
        <taxon>Geoglossaceae</taxon>
        <taxon>Trichoglossum</taxon>
    </lineage>
</organism>
<feature type="transmembrane region" description="Helical" evidence="2">
    <location>
        <begin position="232"/>
        <end position="255"/>
    </location>
</feature>
<evidence type="ECO:0000256" key="1">
    <source>
        <dbReference type="SAM" id="MobiDB-lite"/>
    </source>
</evidence>
<dbReference type="PANTHER" id="PTHR34414:SF1">
    <property type="entry name" value="SUBTILISIN-LIKE SERINE PROTEASE"/>
    <property type="match status" value="1"/>
</dbReference>
<keyword evidence="2" id="KW-0472">Membrane</keyword>
<keyword evidence="4" id="KW-1185">Reference proteome</keyword>
<keyword evidence="2" id="KW-0812">Transmembrane</keyword>
<proteinExistence type="predicted"/>
<evidence type="ECO:0000313" key="4">
    <source>
        <dbReference type="Proteomes" id="UP000750711"/>
    </source>
</evidence>
<keyword evidence="2" id="KW-1133">Transmembrane helix</keyword>
<feature type="region of interest" description="Disordered" evidence="1">
    <location>
        <begin position="100"/>
        <end position="126"/>
    </location>
</feature>
<accession>A0A9P8IJQ5</accession>
<dbReference type="InterPro" id="IPR046536">
    <property type="entry name" value="DUF6601"/>
</dbReference>
<name>A0A9P8IJQ5_9PEZI</name>
<dbReference type="PANTHER" id="PTHR34414">
    <property type="entry name" value="HET DOMAIN-CONTAINING PROTEIN-RELATED"/>
    <property type="match status" value="1"/>
</dbReference>
<comment type="caution">
    <text evidence="3">The sequence shown here is derived from an EMBL/GenBank/DDBJ whole genome shotgun (WGS) entry which is preliminary data.</text>
</comment>
<evidence type="ECO:0000256" key="2">
    <source>
        <dbReference type="SAM" id="Phobius"/>
    </source>
</evidence>
<feature type="transmembrane region" description="Helical" evidence="2">
    <location>
        <begin position="267"/>
        <end position="300"/>
    </location>
</feature>
<reference evidence="3" key="1">
    <citation type="submission" date="2021-03" db="EMBL/GenBank/DDBJ databases">
        <title>Comparative genomics and phylogenomic investigation of the class Geoglossomycetes provide insights into ecological specialization and systematics.</title>
        <authorList>
            <person name="Melie T."/>
            <person name="Pirro S."/>
            <person name="Miller A.N."/>
            <person name="Quandt A."/>
        </authorList>
    </citation>
    <scope>NUCLEOTIDE SEQUENCE</scope>
    <source>
        <strain evidence="3">CAQ_001_2017</strain>
    </source>
</reference>
<dbReference type="Pfam" id="PF20246">
    <property type="entry name" value="DUF6601"/>
    <property type="match status" value="1"/>
</dbReference>
<dbReference type="EMBL" id="JAGHQM010001820">
    <property type="protein sequence ID" value="KAH0551708.1"/>
    <property type="molecule type" value="Genomic_DNA"/>
</dbReference>
<evidence type="ECO:0000313" key="3">
    <source>
        <dbReference type="EMBL" id="KAH0551708.1"/>
    </source>
</evidence>